<dbReference type="InterPro" id="IPR050320">
    <property type="entry name" value="N5-glutamine_MTase"/>
</dbReference>
<accession>A0A381Q2Z8</accession>
<dbReference type="GO" id="GO:0102559">
    <property type="term" value="F:peptide chain release factor N(5)-glutamine methyltransferase activity"/>
    <property type="evidence" value="ECO:0007669"/>
    <property type="project" value="UniProtKB-EC"/>
</dbReference>
<dbReference type="PANTHER" id="PTHR18895">
    <property type="entry name" value="HEMK METHYLTRANSFERASE"/>
    <property type="match status" value="1"/>
</dbReference>
<name>A0A381Q2Z8_9ZZZZ</name>
<dbReference type="SUPFAM" id="SSF53335">
    <property type="entry name" value="S-adenosyl-L-methionine-dependent methyltransferases"/>
    <property type="match status" value="1"/>
</dbReference>
<keyword evidence="2" id="KW-0489">Methyltransferase</keyword>
<evidence type="ECO:0000256" key="1">
    <source>
        <dbReference type="ARBA" id="ARBA00012771"/>
    </source>
</evidence>
<dbReference type="InterPro" id="IPR002052">
    <property type="entry name" value="DNA_methylase_N6_adenine_CS"/>
</dbReference>
<comment type="catalytic activity">
    <reaction evidence="5">
        <text>L-glutaminyl-[peptide chain release factor] + S-adenosyl-L-methionine = N(5)-methyl-L-glutaminyl-[peptide chain release factor] + S-adenosyl-L-homocysteine + H(+)</text>
        <dbReference type="Rhea" id="RHEA:42896"/>
        <dbReference type="Rhea" id="RHEA-COMP:10271"/>
        <dbReference type="Rhea" id="RHEA-COMP:10272"/>
        <dbReference type="ChEBI" id="CHEBI:15378"/>
        <dbReference type="ChEBI" id="CHEBI:30011"/>
        <dbReference type="ChEBI" id="CHEBI:57856"/>
        <dbReference type="ChEBI" id="CHEBI:59789"/>
        <dbReference type="ChEBI" id="CHEBI:61891"/>
        <dbReference type="EC" id="2.1.1.297"/>
    </reaction>
</comment>
<dbReference type="GO" id="GO:0003676">
    <property type="term" value="F:nucleic acid binding"/>
    <property type="evidence" value="ECO:0007669"/>
    <property type="project" value="InterPro"/>
</dbReference>
<evidence type="ECO:0000313" key="8">
    <source>
        <dbReference type="EMBL" id="SUZ73721.1"/>
    </source>
</evidence>
<dbReference type="CDD" id="cd02440">
    <property type="entry name" value="AdoMet_MTases"/>
    <property type="match status" value="1"/>
</dbReference>
<keyword evidence="3" id="KW-0808">Transferase</keyword>
<dbReference type="PROSITE" id="PS00092">
    <property type="entry name" value="N6_MTASE"/>
    <property type="match status" value="1"/>
</dbReference>
<dbReference type="Gene3D" id="3.40.50.150">
    <property type="entry name" value="Vaccinia Virus protein VP39"/>
    <property type="match status" value="1"/>
</dbReference>
<dbReference type="AlphaFoldDB" id="A0A381Q2Z8"/>
<evidence type="ECO:0000256" key="4">
    <source>
        <dbReference type="ARBA" id="ARBA00022691"/>
    </source>
</evidence>
<dbReference type="EMBL" id="UINC01001188">
    <property type="protein sequence ID" value="SUZ73721.1"/>
    <property type="molecule type" value="Genomic_DNA"/>
</dbReference>
<dbReference type="InterPro" id="IPR007848">
    <property type="entry name" value="Small_mtfrase_dom"/>
</dbReference>
<sequence>VATDQWTIADILAWTQGHFENLRPGSPRLDAELLLAFVLDCPRLDLYLRADQPLNEKERGAYRELIQQRAAGCPIAYLTGEKEFWSLSLEVNKYTLIPRPDTETLVENTVEQIRNRQNKHSESQCLIAELGTGTAAIPLALCAELMNLHIIAVDCSADILEVAIRNLQRHESLLSPRDNRIELVESNLFSRINPPAKLDFIVSNPPYIPSGNISKLQVDVAQYEPHTALDGGPDGLSFYRYLLDTAPGLLAPEGEMLLEIGFDQRTQLSLLLKDFPAWKTSAFLPDMQGNDRVWKLGLSELPLS</sequence>
<keyword evidence="4" id="KW-0949">S-adenosyl-L-methionine</keyword>
<dbReference type="HAMAP" id="MF_02126">
    <property type="entry name" value="RF_methyltr_PrmC"/>
    <property type="match status" value="1"/>
</dbReference>
<dbReference type="InterPro" id="IPR004556">
    <property type="entry name" value="HemK-like"/>
</dbReference>
<dbReference type="PANTHER" id="PTHR18895:SF74">
    <property type="entry name" value="MTRF1L RELEASE FACTOR GLUTAMINE METHYLTRANSFERASE"/>
    <property type="match status" value="1"/>
</dbReference>
<dbReference type="Pfam" id="PF17827">
    <property type="entry name" value="PrmC_N"/>
    <property type="match status" value="1"/>
</dbReference>
<organism evidence="8">
    <name type="scientific">marine metagenome</name>
    <dbReference type="NCBI Taxonomy" id="408172"/>
    <lineage>
        <taxon>unclassified sequences</taxon>
        <taxon>metagenomes</taxon>
        <taxon>ecological metagenomes</taxon>
    </lineage>
</organism>
<proteinExistence type="inferred from homology"/>
<dbReference type="NCBIfam" id="TIGR03534">
    <property type="entry name" value="RF_mod_PrmC"/>
    <property type="match status" value="1"/>
</dbReference>
<evidence type="ECO:0000256" key="2">
    <source>
        <dbReference type="ARBA" id="ARBA00022603"/>
    </source>
</evidence>
<feature type="domain" description="Methyltransferase small" evidence="6">
    <location>
        <begin position="126"/>
        <end position="208"/>
    </location>
</feature>
<feature type="domain" description="Release factor glutamine methyltransferase N-terminal" evidence="7">
    <location>
        <begin position="11"/>
        <end position="80"/>
    </location>
</feature>
<dbReference type="InterPro" id="IPR040758">
    <property type="entry name" value="PrmC_N"/>
</dbReference>
<evidence type="ECO:0000259" key="6">
    <source>
        <dbReference type="Pfam" id="PF05175"/>
    </source>
</evidence>
<dbReference type="Pfam" id="PF05175">
    <property type="entry name" value="MTS"/>
    <property type="match status" value="1"/>
</dbReference>
<protein>
    <recommendedName>
        <fullName evidence="1">peptide chain release factor N(5)-glutamine methyltransferase</fullName>
        <ecNumber evidence="1">2.1.1.297</ecNumber>
    </recommendedName>
</protein>
<dbReference type="EC" id="2.1.1.297" evidence="1"/>
<dbReference type="GO" id="GO:0032259">
    <property type="term" value="P:methylation"/>
    <property type="evidence" value="ECO:0007669"/>
    <property type="project" value="UniProtKB-KW"/>
</dbReference>
<evidence type="ECO:0000256" key="3">
    <source>
        <dbReference type="ARBA" id="ARBA00022679"/>
    </source>
</evidence>
<feature type="non-terminal residue" evidence="8">
    <location>
        <position position="1"/>
    </location>
</feature>
<dbReference type="InterPro" id="IPR029063">
    <property type="entry name" value="SAM-dependent_MTases_sf"/>
</dbReference>
<dbReference type="Gene3D" id="1.10.8.10">
    <property type="entry name" value="DNA helicase RuvA subunit, C-terminal domain"/>
    <property type="match status" value="1"/>
</dbReference>
<reference evidence="8" key="1">
    <citation type="submission" date="2018-05" db="EMBL/GenBank/DDBJ databases">
        <authorList>
            <person name="Lanie J.A."/>
            <person name="Ng W.-L."/>
            <person name="Kazmierczak K.M."/>
            <person name="Andrzejewski T.M."/>
            <person name="Davidsen T.M."/>
            <person name="Wayne K.J."/>
            <person name="Tettelin H."/>
            <person name="Glass J.I."/>
            <person name="Rusch D."/>
            <person name="Podicherti R."/>
            <person name="Tsui H.-C.T."/>
            <person name="Winkler M.E."/>
        </authorList>
    </citation>
    <scope>NUCLEOTIDE SEQUENCE</scope>
</reference>
<evidence type="ECO:0000256" key="5">
    <source>
        <dbReference type="ARBA" id="ARBA00048391"/>
    </source>
</evidence>
<dbReference type="NCBIfam" id="TIGR00536">
    <property type="entry name" value="hemK_fam"/>
    <property type="match status" value="1"/>
</dbReference>
<evidence type="ECO:0000259" key="7">
    <source>
        <dbReference type="Pfam" id="PF17827"/>
    </source>
</evidence>
<dbReference type="InterPro" id="IPR019874">
    <property type="entry name" value="RF_methyltr_PrmC"/>
</dbReference>
<gene>
    <name evidence="8" type="ORF">METZ01_LOCUS26575</name>
</gene>